<feature type="region of interest" description="Disordered" evidence="1">
    <location>
        <begin position="295"/>
        <end position="316"/>
    </location>
</feature>
<feature type="domain" description="Transposase IS204/IS1001/IS1096/IS1165 DDE" evidence="2">
    <location>
        <begin position="423"/>
        <end position="544"/>
    </location>
</feature>
<evidence type="ECO:0000259" key="2">
    <source>
        <dbReference type="Pfam" id="PF01610"/>
    </source>
</evidence>
<feature type="domain" description="Transposase IS204/IS1001/IS1096/IS1165 DDE" evidence="2">
    <location>
        <begin position="199"/>
        <end position="294"/>
    </location>
</feature>
<dbReference type="EMBL" id="CP023747">
    <property type="protein sequence ID" value="QEV37377.1"/>
    <property type="molecule type" value="Genomic_DNA"/>
</dbReference>
<accession>A0A5P2VZA7</accession>
<dbReference type="NCBIfam" id="NF033550">
    <property type="entry name" value="transpos_ISL3"/>
    <property type="match status" value="1"/>
</dbReference>
<organism evidence="4 5">
    <name type="scientific">Streptomyces nodosus</name>
    <dbReference type="NCBI Taxonomy" id="40318"/>
    <lineage>
        <taxon>Bacteria</taxon>
        <taxon>Bacillati</taxon>
        <taxon>Actinomycetota</taxon>
        <taxon>Actinomycetes</taxon>
        <taxon>Kitasatosporales</taxon>
        <taxon>Streptomycetaceae</taxon>
        <taxon>Streptomyces</taxon>
    </lineage>
</organism>
<sequence length="548" mass="60396">MPPDTDRSAGALVSIFRGGLPTDRGTSAACSTGAPVARAACCRFFCGKGPARSLLSTPAESVHRDAGVVVLRAQSRTRSARCPGCGRRSGRIHGRYERRLADVPLGRLPVVIVVLTRRFKCLTAECSSVTFAEQIPGLTRPHARYTPVLRDLLGSVAQALAGRPGARLARRLGMTAAKDILLRLLRTTVLTGPGPVRVLGIDDFALLKGHTYATLLVDLETRRPIGREAAPVARWLAGHPEVQIICRDRASAYAEAARTAAPQAVQVADAWHLWNNLAKAVEKTVTSHDDCLRTTHQAKHQPGDPQPPAEPDGMLDVRGRPRQIVATIRERHRGPQELLTQGRSLRGISRDLDLDYYAVRRYSRTANVDELLVKVTQRRTLLDDYVRDQGFSGDRSVVNSHVRLLKQGTITAPPPPALPKPRRALRWIMTRPERLRSKEAVGLKEIRAACPELDAAVGHVRAFAVLMHEHRGEDLNEWIEQVRQHDLPALRQFANGLLHDRDAVVAGLSSTWSSGQVEGQVTRVKLIKRAGYGRAKLDLLRTRILLRL</sequence>
<dbReference type="InterPro" id="IPR002560">
    <property type="entry name" value="Transposase_DDE"/>
</dbReference>
<dbReference type="PANTHER" id="PTHR33498">
    <property type="entry name" value="TRANSPOSASE FOR INSERTION SEQUENCE ELEMENT IS1557"/>
    <property type="match status" value="1"/>
</dbReference>
<gene>
    <name evidence="4" type="ORF">CP978_01285</name>
</gene>
<dbReference type="InterPro" id="IPR047951">
    <property type="entry name" value="Transpos_ISL3"/>
</dbReference>
<dbReference type="KEGG" id="snq:CP978_01285"/>
<evidence type="ECO:0000313" key="4">
    <source>
        <dbReference type="EMBL" id="QEV37377.1"/>
    </source>
</evidence>
<dbReference type="PANTHER" id="PTHR33498:SF1">
    <property type="entry name" value="TRANSPOSASE FOR INSERTION SEQUENCE ELEMENT IS1557"/>
    <property type="match status" value="1"/>
</dbReference>
<evidence type="ECO:0000256" key="1">
    <source>
        <dbReference type="SAM" id="MobiDB-lite"/>
    </source>
</evidence>
<dbReference type="InterPro" id="IPR029261">
    <property type="entry name" value="Transposase_Znf"/>
</dbReference>
<proteinExistence type="predicted"/>
<name>A0A5P2VZA7_9ACTN</name>
<evidence type="ECO:0000259" key="3">
    <source>
        <dbReference type="Pfam" id="PF14690"/>
    </source>
</evidence>
<feature type="domain" description="Transposase IS204/IS1001/IS1096/IS1165 zinc-finger" evidence="3">
    <location>
        <begin position="79"/>
        <end position="121"/>
    </location>
</feature>
<dbReference type="AlphaFoldDB" id="A0A5P2VZA7"/>
<dbReference type="Pfam" id="PF14690">
    <property type="entry name" value="Zn_ribbon_ISL3"/>
    <property type="match status" value="1"/>
</dbReference>
<protein>
    <submittedName>
        <fullName evidence="4">ISL3 family transposase</fullName>
    </submittedName>
</protein>
<reference evidence="4 5" key="1">
    <citation type="submission" date="2017-09" db="EMBL/GenBank/DDBJ databases">
        <title>Streptomyces genome completion.</title>
        <authorList>
            <person name="Lee N."/>
            <person name="Cho B.-K."/>
        </authorList>
    </citation>
    <scope>NUCLEOTIDE SEQUENCE [LARGE SCALE GENOMIC DNA]</scope>
    <source>
        <strain evidence="4 5">ATCC 14899</strain>
    </source>
</reference>
<dbReference type="Pfam" id="PF01610">
    <property type="entry name" value="DDE_Tnp_ISL3"/>
    <property type="match status" value="2"/>
</dbReference>
<dbReference type="Proteomes" id="UP000325763">
    <property type="component" value="Chromosome"/>
</dbReference>
<evidence type="ECO:0000313" key="5">
    <source>
        <dbReference type="Proteomes" id="UP000325763"/>
    </source>
</evidence>